<dbReference type="Pfam" id="PF06209">
    <property type="entry name" value="COBRA1"/>
    <property type="match status" value="1"/>
</dbReference>
<dbReference type="GO" id="GO:0032021">
    <property type="term" value="C:NELF complex"/>
    <property type="evidence" value="ECO:0007669"/>
    <property type="project" value="TreeGrafter"/>
</dbReference>
<dbReference type="AlphaFoldDB" id="A0A7R8W118"/>
<gene>
    <name evidence="2" type="ORF">CTOB1V02_LOCUS798</name>
</gene>
<feature type="non-terminal residue" evidence="2">
    <location>
        <position position="1"/>
    </location>
</feature>
<evidence type="ECO:0000313" key="2">
    <source>
        <dbReference type="EMBL" id="CAD7222801.1"/>
    </source>
</evidence>
<dbReference type="InterPro" id="IPR010405">
    <property type="entry name" value="COBRA1"/>
</dbReference>
<evidence type="ECO:0000256" key="1">
    <source>
        <dbReference type="SAM" id="MobiDB-lite"/>
    </source>
</evidence>
<sequence length="611" mass="68330">FSQDCLADITMEALGIPGKQDLVNLLTSATNPVETIESFQHENGLLLPSVRCVLPLLQYHGTRLHDFHQSVLELMRERLLARINGLGEKSSQEKDKILSEILSKSFPVVKIPALRPVVMAALKNITKVDSKYLVKLMADTELYRDCDIEVKRQIWMANNTLFGEEVTPILNAYAQEKEESMLKIENVETFFGAAPKVRRQGKIVQDLVRMIGRSVVLYDMVLQFIRTLLLRKSSVHFCTLRAELLMALHDAEVQEITTVDPCHKFTWCLDACIREKNVDSKKSRELQSFLDGMHGASTHKEVLGDIAMVLCDPHSRHFLCASILRILNSCILHEQLPRENNTLVLLLRLLSLGLKAIPMIQSQVFVESKISPTILTSFMPSLIHMMVDDQVRSIHNKLPLDERQSAIMLIEHSGPAPDGYEEGIRKHRVAAEVAVHYVLMVAQKKDRGALLRSLGGLAISPDGCGFESSYLHTLVLCLIHLKDEFSQEDFCTAVFDEFFLTGLTQDHVLRQLLKLVWYIHSFLPPGRKAALMGSLEQGAKHIIGVHDTFLLLEERVKGLHPPRQPETIIPAALHPGGGMPGPVSAIPMTPHPGSPSPYLSIPTPSTPRPAC</sequence>
<dbReference type="EMBL" id="OB660106">
    <property type="protein sequence ID" value="CAD7222801.1"/>
    <property type="molecule type" value="Genomic_DNA"/>
</dbReference>
<dbReference type="OrthoDB" id="5548359at2759"/>
<feature type="region of interest" description="Disordered" evidence="1">
    <location>
        <begin position="580"/>
        <end position="611"/>
    </location>
</feature>
<reference evidence="2" key="1">
    <citation type="submission" date="2020-11" db="EMBL/GenBank/DDBJ databases">
        <authorList>
            <person name="Tran Van P."/>
        </authorList>
    </citation>
    <scope>NUCLEOTIDE SEQUENCE</scope>
</reference>
<organism evidence="2">
    <name type="scientific">Cyprideis torosa</name>
    <dbReference type="NCBI Taxonomy" id="163714"/>
    <lineage>
        <taxon>Eukaryota</taxon>
        <taxon>Metazoa</taxon>
        <taxon>Ecdysozoa</taxon>
        <taxon>Arthropoda</taxon>
        <taxon>Crustacea</taxon>
        <taxon>Oligostraca</taxon>
        <taxon>Ostracoda</taxon>
        <taxon>Podocopa</taxon>
        <taxon>Podocopida</taxon>
        <taxon>Cytherocopina</taxon>
        <taxon>Cytheroidea</taxon>
        <taxon>Cytherideidae</taxon>
        <taxon>Cyprideis</taxon>
    </lineage>
</organism>
<dbReference type="GO" id="GO:0034244">
    <property type="term" value="P:negative regulation of transcription elongation by RNA polymerase II"/>
    <property type="evidence" value="ECO:0007669"/>
    <property type="project" value="TreeGrafter"/>
</dbReference>
<accession>A0A7R8W118</accession>
<dbReference type="PANTHER" id="PTHR13503">
    <property type="entry name" value="NEGATIVE ELONGATION FACTOR COMPLEX MEMBER B"/>
    <property type="match status" value="1"/>
</dbReference>
<proteinExistence type="predicted"/>
<name>A0A7R8W118_9CRUS</name>
<dbReference type="PANTHER" id="PTHR13503:SF3">
    <property type="entry name" value="NEGATIVE ELONGATION FACTOR B"/>
    <property type="match status" value="1"/>
</dbReference>
<protein>
    <submittedName>
        <fullName evidence="2">Uncharacterized protein</fullName>
    </submittedName>
</protein>